<comment type="caution">
    <text evidence="19">The sequence shown here is derived from an EMBL/GenBank/DDBJ whole genome shotgun (WGS) entry which is preliminary data.</text>
</comment>
<feature type="domain" description="Nudix hydrolase" evidence="18">
    <location>
        <begin position="4"/>
        <end position="129"/>
    </location>
</feature>
<dbReference type="EC" id="3.6.1.55" evidence="12"/>
<keyword evidence="6" id="KW-0227">DNA damage</keyword>
<evidence type="ECO:0000256" key="17">
    <source>
        <dbReference type="RuleBase" id="RU003476"/>
    </source>
</evidence>
<comment type="similarity">
    <text evidence="2 17">Belongs to the Nudix hydrolase family.</text>
</comment>
<dbReference type="GO" id="GO:0006260">
    <property type="term" value="P:DNA replication"/>
    <property type="evidence" value="ECO:0007669"/>
    <property type="project" value="UniProtKB-KW"/>
</dbReference>
<dbReference type="GO" id="GO:0044715">
    <property type="term" value="F:8-oxo-dGDP phosphatase activity"/>
    <property type="evidence" value="ECO:0007669"/>
    <property type="project" value="TreeGrafter"/>
</dbReference>
<comment type="catalytic activity">
    <reaction evidence="11">
        <text>8-oxo-GTP + H2O = 8-oxo-GMP + diphosphate + H(+)</text>
        <dbReference type="Rhea" id="RHEA:67616"/>
        <dbReference type="ChEBI" id="CHEBI:15377"/>
        <dbReference type="ChEBI" id="CHEBI:15378"/>
        <dbReference type="ChEBI" id="CHEBI:33019"/>
        <dbReference type="ChEBI" id="CHEBI:143553"/>
        <dbReference type="ChEBI" id="CHEBI:145694"/>
    </reaction>
</comment>
<comment type="cofactor">
    <cofactor evidence="1">
        <name>Mg(2+)</name>
        <dbReference type="ChEBI" id="CHEBI:18420"/>
    </cofactor>
</comment>
<dbReference type="GO" id="GO:0008413">
    <property type="term" value="F:8-oxo-7,8-dihydroguanosine triphosphate pyrophosphatase activity"/>
    <property type="evidence" value="ECO:0007669"/>
    <property type="project" value="TreeGrafter"/>
</dbReference>
<evidence type="ECO:0000256" key="4">
    <source>
        <dbReference type="ARBA" id="ARBA00022705"/>
    </source>
</evidence>
<evidence type="ECO:0000256" key="8">
    <source>
        <dbReference type="ARBA" id="ARBA00022842"/>
    </source>
</evidence>
<keyword evidence="3" id="KW-0515">Mutator protein</keyword>
<evidence type="ECO:0000256" key="2">
    <source>
        <dbReference type="ARBA" id="ARBA00005582"/>
    </source>
</evidence>
<dbReference type="GO" id="GO:0044716">
    <property type="term" value="F:8-oxo-GDP phosphatase activity"/>
    <property type="evidence" value="ECO:0007669"/>
    <property type="project" value="TreeGrafter"/>
</dbReference>
<keyword evidence="8" id="KW-0460">Magnesium</keyword>
<evidence type="ECO:0000256" key="5">
    <source>
        <dbReference type="ARBA" id="ARBA00022723"/>
    </source>
</evidence>
<dbReference type="PANTHER" id="PTHR47707">
    <property type="entry name" value="8-OXO-DGTP DIPHOSPHATASE"/>
    <property type="match status" value="1"/>
</dbReference>
<organism evidence="19 20">
    <name type="scientific">Candidatus Aphodousia faecigallinarum</name>
    <dbReference type="NCBI Taxonomy" id="2840677"/>
    <lineage>
        <taxon>Bacteria</taxon>
        <taxon>Pseudomonadati</taxon>
        <taxon>Pseudomonadota</taxon>
        <taxon>Betaproteobacteria</taxon>
        <taxon>Burkholderiales</taxon>
        <taxon>Sutterellaceae</taxon>
        <taxon>Sutterellaceae incertae sedis</taxon>
        <taxon>Candidatus Aphodousia</taxon>
    </lineage>
</organism>
<evidence type="ECO:0000256" key="12">
    <source>
        <dbReference type="ARBA" id="ARBA00038905"/>
    </source>
</evidence>
<dbReference type="PROSITE" id="PS51462">
    <property type="entry name" value="NUDIX"/>
    <property type="match status" value="1"/>
</dbReference>
<evidence type="ECO:0000256" key="9">
    <source>
        <dbReference type="ARBA" id="ARBA00023204"/>
    </source>
</evidence>
<evidence type="ECO:0000256" key="7">
    <source>
        <dbReference type="ARBA" id="ARBA00022801"/>
    </source>
</evidence>
<dbReference type="Gene3D" id="3.90.79.10">
    <property type="entry name" value="Nucleoside Triphosphate Pyrophosphohydrolase"/>
    <property type="match status" value="1"/>
</dbReference>
<evidence type="ECO:0000256" key="13">
    <source>
        <dbReference type="ARBA" id="ARBA00040794"/>
    </source>
</evidence>
<dbReference type="CDD" id="cd03425">
    <property type="entry name" value="NUDIX_MutT_NudA_like"/>
    <property type="match status" value="1"/>
</dbReference>
<dbReference type="GO" id="GO:0006281">
    <property type="term" value="P:DNA repair"/>
    <property type="evidence" value="ECO:0007669"/>
    <property type="project" value="UniProtKB-KW"/>
</dbReference>
<reference evidence="19" key="2">
    <citation type="journal article" date="2021" name="PeerJ">
        <title>Extensive microbial diversity within the chicken gut microbiome revealed by metagenomics and culture.</title>
        <authorList>
            <person name="Gilroy R."/>
            <person name="Ravi A."/>
            <person name="Getino M."/>
            <person name="Pursley I."/>
            <person name="Horton D.L."/>
            <person name="Alikhan N.F."/>
            <person name="Baker D."/>
            <person name="Gharbi K."/>
            <person name="Hall N."/>
            <person name="Watson M."/>
            <person name="Adriaenssens E.M."/>
            <person name="Foster-Nyarko E."/>
            <person name="Jarju S."/>
            <person name="Secka A."/>
            <person name="Antonio M."/>
            <person name="Oren A."/>
            <person name="Chaudhuri R.R."/>
            <person name="La Ragione R."/>
            <person name="Hildebrand F."/>
            <person name="Pallen M.J."/>
        </authorList>
    </citation>
    <scope>NUCLEOTIDE SEQUENCE</scope>
    <source>
        <strain evidence="19">7463</strain>
    </source>
</reference>
<evidence type="ECO:0000256" key="3">
    <source>
        <dbReference type="ARBA" id="ARBA00022457"/>
    </source>
</evidence>
<keyword evidence="7 17" id="KW-0378">Hydrolase</keyword>
<evidence type="ECO:0000256" key="6">
    <source>
        <dbReference type="ARBA" id="ARBA00022763"/>
    </source>
</evidence>
<keyword evidence="4" id="KW-0235">DNA replication</keyword>
<dbReference type="InterPro" id="IPR020084">
    <property type="entry name" value="NUDIX_hydrolase_CS"/>
</dbReference>
<keyword evidence="5" id="KW-0479">Metal-binding</keyword>
<dbReference type="Pfam" id="PF00293">
    <property type="entry name" value="NUDIX"/>
    <property type="match status" value="1"/>
</dbReference>
<dbReference type="PROSITE" id="PS00893">
    <property type="entry name" value="NUDIX_BOX"/>
    <property type="match status" value="1"/>
</dbReference>
<evidence type="ECO:0000256" key="14">
    <source>
        <dbReference type="ARBA" id="ARBA00041592"/>
    </source>
</evidence>
<sequence length="283" mass="32313">MERQETLVACVVLMDQEGRCLLGCRPEGKVYAGWWEFPGGKLEAMETVEEAARREMREELGIHLQNSAPWVTLVHDYPHARVRLHFVRSWQWQGVPRGLEKQQFGFFKPGQWPDPILEASEPICQWLLMPKHWVKLTSPEALSKLETLKDKRFEAAILASSLAEHFDDCKKLLINKGVKEIWVDADTDPTVQAKADGVFVDEGQSVSEVSHERFAVKADYSKWDEIAQSKALFAWVDPTIRVASSAWLRLISDNPVPLYLTNINVNDEKLLRPHGANGWIETI</sequence>
<dbReference type="InterPro" id="IPR015797">
    <property type="entry name" value="NUDIX_hydrolase-like_dom_sf"/>
</dbReference>
<dbReference type="SUPFAM" id="SSF55811">
    <property type="entry name" value="Nudix"/>
    <property type="match status" value="1"/>
</dbReference>
<dbReference type="InterPro" id="IPR047127">
    <property type="entry name" value="MutT-like"/>
</dbReference>
<dbReference type="AlphaFoldDB" id="A0A9D1LEC5"/>
<reference evidence="19" key="1">
    <citation type="submission" date="2020-10" db="EMBL/GenBank/DDBJ databases">
        <authorList>
            <person name="Gilroy R."/>
        </authorList>
    </citation>
    <scope>NUCLEOTIDE SEQUENCE</scope>
    <source>
        <strain evidence="19">7463</strain>
    </source>
</reference>
<evidence type="ECO:0000259" key="18">
    <source>
        <dbReference type="PROSITE" id="PS51462"/>
    </source>
</evidence>
<dbReference type="PRINTS" id="PR00502">
    <property type="entry name" value="NUDIXFAMILY"/>
</dbReference>
<evidence type="ECO:0000256" key="1">
    <source>
        <dbReference type="ARBA" id="ARBA00001946"/>
    </source>
</evidence>
<dbReference type="EMBL" id="DVMY01000076">
    <property type="protein sequence ID" value="HIU37528.1"/>
    <property type="molecule type" value="Genomic_DNA"/>
</dbReference>
<keyword evidence="9" id="KW-0234">DNA repair</keyword>
<comment type="catalytic activity">
    <reaction evidence="10">
        <text>8-oxo-dGTP + H2O = 8-oxo-dGMP + diphosphate + H(+)</text>
        <dbReference type="Rhea" id="RHEA:31575"/>
        <dbReference type="ChEBI" id="CHEBI:15377"/>
        <dbReference type="ChEBI" id="CHEBI:15378"/>
        <dbReference type="ChEBI" id="CHEBI:33019"/>
        <dbReference type="ChEBI" id="CHEBI:63224"/>
        <dbReference type="ChEBI" id="CHEBI:77896"/>
        <dbReference type="EC" id="3.6.1.55"/>
    </reaction>
</comment>
<dbReference type="GO" id="GO:0035539">
    <property type="term" value="F:8-oxo-7,8-dihydrodeoxyguanosine triphosphate pyrophosphatase activity"/>
    <property type="evidence" value="ECO:0007669"/>
    <property type="project" value="UniProtKB-EC"/>
</dbReference>
<dbReference type="InterPro" id="IPR000086">
    <property type="entry name" value="NUDIX_hydrolase_dom"/>
</dbReference>
<evidence type="ECO:0000313" key="20">
    <source>
        <dbReference type="Proteomes" id="UP000824083"/>
    </source>
</evidence>
<protein>
    <recommendedName>
        <fullName evidence="13">8-oxo-dGTP diphosphatase</fullName>
        <ecNumber evidence="12">3.6.1.55</ecNumber>
    </recommendedName>
    <alternativeName>
        <fullName evidence="16">7,8-dihydro-8-oxoguanine-triphosphatase</fullName>
    </alternativeName>
    <alternativeName>
        <fullName evidence="15">Mutator protein MutT</fullName>
    </alternativeName>
    <alternativeName>
        <fullName evidence="14">dGTP pyrophosphohydrolase</fullName>
    </alternativeName>
</protein>
<dbReference type="PANTHER" id="PTHR47707:SF1">
    <property type="entry name" value="NUDIX HYDROLASE FAMILY PROTEIN"/>
    <property type="match status" value="1"/>
</dbReference>
<evidence type="ECO:0000313" key="19">
    <source>
        <dbReference type="EMBL" id="HIU37528.1"/>
    </source>
</evidence>
<evidence type="ECO:0000256" key="16">
    <source>
        <dbReference type="ARBA" id="ARBA00042798"/>
    </source>
</evidence>
<gene>
    <name evidence="19" type="ORF">IAC56_04580</name>
</gene>
<dbReference type="InterPro" id="IPR020476">
    <property type="entry name" value="Nudix_hydrolase"/>
</dbReference>
<accession>A0A9D1LEC5</accession>
<proteinExistence type="inferred from homology"/>
<name>A0A9D1LEC5_9BURK</name>
<dbReference type="GO" id="GO:0046872">
    <property type="term" value="F:metal ion binding"/>
    <property type="evidence" value="ECO:0007669"/>
    <property type="project" value="UniProtKB-KW"/>
</dbReference>
<evidence type="ECO:0000256" key="10">
    <source>
        <dbReference type="ARBA" id="ARBA00035861"/>
    </source>
</evidence>
<evidence type="ECO:0000256" key="15">
    <source>
        <dbReference type="ARBA" id="ARBA00041979"/>
    </source>
</evidence>
<evidence type="ECO:0000256" key="11">
    <source>
        <dbReference type="ARBA" id="ARBA00036904"/>
    </source>
</evidence>
<dbReference type="Proteomes" id="UP000824083">
    <property type="component" value="Unassembled WGS sequence"/>
</dbReference>